<evidence type="ECO:0000256" key="1">
    <source>
        <dbReference type="SAM" id="SignalP"/>
    </source>
</evidence>
<dbReference type="Proteomes" id="UP000236319">
    <property type="component" value="Unassembled WGS sequence"/>
</dbReference>
<dbReference type="RefSeq" id="XP_028868013.1">
    <property type="nucleotide sequence ID" value="XM_029012180.1"/>
</dbReference>
<comment type="caution">
    <text evidence="2">The sequence shown here is derived from an EMBL/GenBank/DDBJ whole genome shotgun (WGS) entry which is preliminary data.</text>
</comment>
<keyword evidence="3" id="KW-1185">Reference proteome</keyword>
<feature type="signal peptide" evidence="1">
    <location>
        <begin position="1"/>
        <end position="20"/>
    </location>
</feature>
<evidence type="ECO:0000313" key="2">
    <source>
        <dbReference type="EMBL" id="GBE61770.1"/>
    </source>
</evidence>
<feature type="chain" id="PRO_5014160891" evidence="1">
    <location>
        <begin position="21"/>
        <end position="202"/>
    </location>
</feature>
<dbReference type="VEuPathDB" id="PiroplasmaDB:BOVATA_032630"/>
<dbReference type="EMBL" id="BDSA01000003">
    <property type="protein sequence ID" value="GBE61770.1"/>
    <property type="molecule type" value="Genomic_DNA"/>
</dbReference>
<proteinExistence type="predicted"/>
<accession>A0A2H6KFK5</accession>
<sequence length="202" mass="22639">MRFGLALLLSFMLSIVNVNASGFAILKSASVAECNAMGKPGVKQADKLDPSRHYMNRALVYCYPGAAKYAKPVIQFVMLGGVDDLQKKLFKDVSLIITRFMAVHDSHKRYCRNATVNVCIEKIVLDKYGKITSRKQIDCVMTPNMTTPGTRIRVTFSNVLQNPNVDYENFHVTINGQRNCTYGFVVELEEPNNYGDTVRKAT</sequence>
<organism evidence="2 3">
    <name type="scientific">Babesia ovata</name>
    <dbReference type="NCBI Taxonomy" id="189622"/>
    <lineage>
        <taxon>Eukaryota</taxon>
        <taxon>Sar</taxon>
        <taxon>Alveolata</taxon>
        <taxon>Apicomplexa</taxon>
        <taxon>Aconoidasida</taxon>
        <taxon>Piroplasmida</taxon>
        <taxon>Babesiidae</taxon>
        <taxon>Babesia</taxon>
    </lineage>
</organism>
<dbReference type="GeneID" id="39875540"/>
<gene>
    <name evidence="2" type="ORF">BOVATA_032630</name>
</gene>
<keyword evidence="1" id="KW-0732">Signal</keyword>
<protein>
    <submittedName>
        <fullName evidence="2">Signal peptide-containing protein, putative</fullName>
    </submittedName>
</protein>
<reference evidence="2 3" key="1">
    <citation type="journal article" date="2017" name="BMC Genomics">
        <title>Whole-genome assembly of Babesia ovata and comparative genomics between closely related pathogens.</title>
        <authorList>
            <person name="Yamagishi J."/>
            <person name="Asada M."/>
            <person name="Hakimi H."/>
            <person name="Tanaka T.Q."/>
            <person name="Sugimoto C."/>
            <person name="Kawazu S."/>
        </authorList>
    </citation>
    <scope>NUCLEOTIDE SEQUENCE [LARGE SCALE GENOMIC DNA]</scope>
    <source>
        <strain evidence="2 3">Miyake</strain>
    </source>
</reference>
<dbReference type="AlphaFoldDB" id="A0A2H6KFK5"/>
<evidence type="ECO:0000313" key="3">
    <source>
        <dbReference type="Proteomes" id="UP000236319"/>
    </source>
</evidence>
<dbReference type="OrthoDB" id="366275at2759"/>
<name>A0A2H6KFK5_9APIC</name>